<feature type="chain" id="PRO_5047326827" evidence="1">
    <location>
        <begin position="22"/>
        <end position="137"/>
    </location>
</feature>
<name>A0ABR6SH13_ANAVA</name>
<keyword evidence="2" id="KW-0614">Plasmid</keyword>
<evidence type="ECO:0000313" key="3">
    <source>
        <dbReference type="Proteomes" id="UP000570851"/>
    </source>
</evidence>
<evidence type="ECO:0000313" key="2">
    <source>
        <dbReference type="EMBL" id="MBC1305538.1"/>
    </source>
</evidence>
<dbReference type="EMBL" id="JACKZP010000270">
    <property type="protein sequence ID" value="MBC1305538.1"/>
    <property type="molecule type" value="Genomic_DNA"/>
</dbReference>
<geneLocation type="plasmid" evidence="2">
    <name>pN2B-A</name>
</geneLocation>
<protein>
    <submittedName>
        <fullName evidence="2">Uncharacterized protein</fullName>
    </submittedName>
</protein>
<comment type="caution">
    <text evidence="2">The sequence shown here is derived from an EMBL/GenBank/DDBJ whole genome shotgun (WGS) entry which is preliminary data.</text>
</comment>
<accession>A0ABR6SH13</accession>
<gene>
    <name evidence="2" type="ORF">GNE12_26975</name>
</gene>
<keyword evidence="1" id="KW-0732">Signal</keyword>
<feature type="signal peptide" evidence="1">
    <location>
        <begin position="1"/>
        <end position="21"/>
    </location>
</feature>
<keyword evidence="3" id="KW-1185">Reference proteome</keyword>
<evidence type="ECO:0000256" key="1">
    <source>
        <dbReference type="SAM" id="SignalP"/>
    </source>
</evidence>
<proteinExistence type="predicted"/>
<organism evidence="2 3">
    <name type="scientific">Trichormus variabilis N2B</name>
    <dbReference type="NCBI Taxonomy" id="2681315"/>
    <lineage>
        <taxon>Bacteria</taxon>
        <taxon>Bacillati</taxon>
        <taxon>Cyanobacteriota</taxon>
        <taxon>Cyanophyceae</taxon>
        <taxon>Nostocales</taxon>
        <taxon>Nostocaceae</taxon>
        <taxon>Trichormus</taxon>
    </lineage>
</organism>
<sequence>MMRDFRFILAVASLTVFNTVAVVPNFNVLPVQAQGSKCLSLEEALVPVKHPIRTSLNKKFRAEGKPGEINNVVRIGNYGAAYWWNTDGATPVAIKLKGDSLDKAVTVGSNLVNVLKSWGASPNTAKCVQQVLEESGI</sequence>
<reference evidence="2 3" key="1">
    <citation type="submission" date="2019-11" db="EMBL/GenBank/DDBJ databases">
        <title>Comparison of genomes from free-living endosymbiotic cyanobacteria isolated from Azolla.</title>
        <authorList>
            <person name="Thiel T."/>
            <person name="Pratte B."/>
        </authorList>
    </citation>
    <scope>NUCLEOTIDE SEQUENCE [LARGE SCALE GENOMIC DNA]</scope>
    <source>
        <strain evidence="2 3">N2B</strain>
        <plasmid evidence="2">pN2B-A</plasmid>
    </source>
</reference>
<dbReference type="Proteomes" id="UP000570851">
    <property type="component" value="Unassembled WGS sequence"/>
</dbReference>